<accession>A0ABW8KZQ6</accession>
<sequence length="219" mass="25174">MKYLDKDKYTQMIAELRERILSAELLSDDRNYVFIESTSLQLRKILELIAYLSILANGDKLNSKERGDYHAKNIIENLAKKATLFYPFPSHIIPPEESSGEPILIPIGYANALSQSEFSAMYQLCGNILHSQHPLKCDVDIENVITKNKQTLRKLKQLLSYHTVGIKKEEDKYTFLHVEIDFSNSENTRASTIREYNSRIFSERQLLDIFQHGLGAVCS</sequence>
<proteinExistence type="predicted"/>
<gene>
    <name evidence="1" type="ORF">ACI2JU_15470</name>
</gene>
<dbReference type="Proteomes" id="UP001620262">
    <property type="component" value="Unassembled WGS sequence"/>
</dbReference>
<evidence type="ECO:0000313" key="2">
    <source>
        <dbReference type="Proteomes" id="UP001620262"/>
    </source>
</evidence>
<dbReference type="EMBL" id="JBJDOT010000022">
    <property type="protein sequence ID" value="MFK3865256.1"/>
    <property type="molecule type" value="Genomic_DNA"/>
</dbReference>
<evidence type="ECO:0000313" key="1">
    <source>
        <dbReference type="EMBL" id="MFK3865256.1"/>
    </source>
</evidence>
<organism evidence="1 2">
    <name type="scientific">Pseudoalteromonas rhizosphaerae</name>
    <dbReference type="NCBI Taxonomy" id="2518973"/>
    <lineage>
        <taxon>Bacteria</taxon>
        <taxon>Pseudomonadati</taxon>
        <taxon>Pseudomonadota</taxon>
        <taxon>Gammaproteobacteria</taxon>
        <taxon>Alteromonadales</taxon>
        <taxon>Pseudoalteromonadaceae</taxon>
        <taxon>Pseudoalteromonas</taxon>
    </lineage>
</organism>
<name>A0ABW8KZQ6_9GAMM</name>
<protein>
    <submittedName>
        <fullName evidence="1">Uncharacterized protein</fullName>
    </submittedName>
</protein>
<keyword evidence="2" id="KW-1185">Reference proteome</keyword>
<dbReference type="RefSeq" id="WP_404675888.1">
    <property type="nucleotide sequence ID" value="NZ_JBJDOT010000022.1"/>
</dbReference>
<comment type="caution">
    <text evidence="1">The sequence shown here is derived from an EMBL/GenBank/DDBJ whole genome shotgun (WGS) entry which is preliminary data.</text>
</comment>
<reference evidence="1 2" key="1">
    <citation type="submission" date="2024-11" db="EMBL/GenBank/DDBJ databases">
        <title>The Natural Products Discovery Center: Release of the First 8490 Sequenced Strains for Exploring Actinobacteria Biosynthetic Diversity.</title>
        <authorList>
            <person name="Kalkreuter E."/>
            <person name="Kautsar S.A."/>
            <person name="Yang D."/>
            <person name="Bader C.D."/>
            <person name="Teijaro C.N."/>
            <person name="Fluegel L."/>
            <person name="Davis C.M."/>
            <person name="Simpson J.R."/>
            <person name="Lauterbach L."/>
            <person name="Steele A.D."/>
            <person name="Gui C."/>
            <person name="Meng S."/>
            <person name="Li G."/>
            <person name="Viehrig K."/>
            <person name="Ye F."/>
            <person name="Su P."/>
            <person name="Kiefer A.F."/>
            <person name="Nichols A."/>
            <person name="Cepeda A.J."/>
            <person name="Yan W."/>
            <person name="Fan B."/>
            <person name="Jiang Y."/>
            <person name="Adhikari A."/>
            <person name="Zheng C.-J."/>
            <person name="Schuster L."/>
            <person name="Cowan T.M."/>
            <person name="Smanski M.J."/>
            <person name="Chevrette M.G."/>
            <person name="De Carvalho L.P.S."/>
            <person name="Shen B."/>
        </authorList>
    </citation>
    <scope>NUCLEOTIDE SEQUENCE [LARGE SCALE GENOMIC DNA]</scope>
    <source>
        <strain evidence="1 2">NPDC078403</strain>
    </source>
</reference>